<reference evidence="1 2" key="1">
    <citation type="journal article" date="2016" name="Nat. Commun.">
        <title>Thousands of microbial genomes shed light on interconnected biogeochemical processes in an aquifer system.</title>
        <authorList>
            <person name="Anantharaman K."/>
            <person name="Brown C.T."/>
            <person name="Hug L.A."/>
            <person name="Sharon I."/>
            <person name="Castelle C.J."/>
            <person name="Probst A.J."/>
            <person name="Thomas B.C."/>
            <person name="Singh A."/>
            <person name="Wilkins M.J."/>
            <person name="Karaoz U."/>
            <person name="Brodie E.L."/>
            <person name="Williams K.H."/>
            <person name="Hubbard S.S."/>
            <person name="Banfield J.F."/>
        </authorList>
    </citation>
    <scope>NUCLEOTIDE SEQUENCE [LARGE SCALE GENOMIC DNA]</scope>
</reference>
<evidence type="ECO:0000313" key="2">
    <source>
        <dbReference type="Proteomes" id="UP000179242"/>
    </source>
</evidence>
<dbReference type="EMBL" id="MEUJ01000005">
    <property type="protein sequence ID" value="OGC39788.1"/>
    <property type="molecule type" value="Genomic_DNA"/>
</dbReference>
<comment type="caution">
    <text evidence="1">The sequence shown here is derived from an EMBL/GenBank/DDBJ whole genome shotgun (WGS) entry which is preliminary data.</text>
</comment>
<dbReference type="AlphaFoldDB" id="A0A1F4U494"/>
<gene>
    <name evidence="1" type="ORF">A2438_04610</name>
</gene>
<proteinExistence type="predicted"/>
<sequence>MVEKGKGCGVCLRKSVFFFSSIFFLHANKKKMDRGKENQCFQFLSLNQLGAEPHASYRFFGYFILGQMTVLQGSLMWEVIVYYARFVTSANTGTGLN</sequence>
<protein>
    <submittedName>
        <fullName evidence="1">Uncharacterized protein</fullName>
    </submittedName>
</protein>
<dbReference type="Proteomes" id="UP000179242">
    <property type="component" value="Unassembled WGS sequence"/>
</dbReference>
<evidence type="ECO:0000313" key="1">
    <source>
        <dbReference type="EMBL" id="OGC39788.1"/>
    </source>
</evidence>
<name>A0A1F4U494_UNCSA</name>
<accession>A0A1F4U494</accession>
<organism evidence="1 2">
    <name type="scientific">candidate division WOR-1 bacterium RIFOXYC2_FULL_46_14</name>
    <dbReference type="NCBI Taxonomy" id="1802587"/>
    <lineage>
        <taxon>Bacteria</taxon>
        <taxon>Bacillati</taxon>
        <taxon>Saganbacteria</taxon>
    </lineage>
</organism>